<protein>
    <submittedName>
        <fullName evidence="1">Uncharacterized protein</fullName>
    </submittedName>
</protein>
<name>A0A1V0SIG3_9VIRU</name>
<dbReference type="EMBL" id="KY684108">
    <property type="protein sequence ID" value="ARF11451.1"/>
    <property type="molecule type" value="Genomic_DNA"/>
</dbReference>
<evidence type="ECO:0000313" key="1">
    <source>
        <dbReference type="EMBL" id="ARF11451.1"/>
    </source>
</evidence>
<accession>A0A1V0SIG3</accession>
<dbReference type="Gene3D" id="1.10.600.10">
    <property type="entry name" value="Farnesyl Diphosphate Synthase"/>
    <property type="match status" value="1"/>
</dbReference>
<dbReference type="SUPFAM" id="SSF48576">
    <property type="entry name" value="Terpenoid synthases"/>
    <property type="match status" value="1"/>
</dbReference>
<reference evidence="1" key="1">
    <citation type="journal article" date="2017" name="Science">
        <title>Giant viruses with an expanded complement of translation system components.</title>
        <authorList>
            <person name="Schulz F."/>
            <person name="Yutin N."/>
            <person name="Ivanova N.N."/>
            <person name="Ortega D.R."/>
            <person name="Lee T.K."/>
            <person name="Vierheilig J."/>
            <person name="Daims H."/>
            <person name="Horn M."/>
            <person name="Wagner M."/>
            <person name="Jensen G.J."/>
            <person name="Kyrpides N.C."/>
            <person name="Koonin E.V."/>
            <person name="Woyke T."/>
        </authorList>
    </citation>
    <scope>NUCLEOTIDE SEQUENCE</scope>
    <source>
        <strain evidence="1">KNV1</strain>
    </source>
</reference>
<dbReference type="InterPro" id="IPR008949">
    <property type="entry name" value="Isoprenoid_synthase_dom_sf"/>
</dbReference>
<organism evidence="1">
    <name type="scientific">Klosneuvirus KNV1</name>
    <dbReference type="NCBI Taxonomy" id="1977640"/>
    <lineage>
        <taxon>Viruses</taxon>
        <taxon>Varidnaviria</taxon>
        <taxon>Bamfordvirae</taxon>
        <taxon>Nucleocytoviricota</taxon>
        <taxon>Megaviricetes</taxon>
        <taxon>Imitervirales</taxon>
        <taxon>Mimiviridae</taxon>
        <taxon>Klosneuvirinae</taxon>
        <taxon>Klosneuvirus</taxon>
    </lineage>
</organism>
<gene>
    <name evidence="1" type="ORF">Klosneuvirus_1_308</name>
</gene>
<sequence length="325" mass="38564">MSRIQKYKESLYRFIKDKSCFMKNNNEEINNFIYDKIKNNDLIYSILLLTIMNNQNKKNHITMQGYYIATTMELLNVLMYYMENKNECKKYDYKIFTSLLIYADKSLQQNLESIKNSYGVQYQNYINMFINCMNIYNNSLMELNTFNDFKFVLTNKECNQDVIKWYLKKDNALIDKFKTFKQIDKESFNNYIKQKYGLLCELSITLGWVVGGGEVKSIKKLKKLSDYFATMYKIANDFENLTKDINKNTDFTSNYILNYGLQDAYETFMDSKQSFIEESMIEDIYTNTIKEIIDDIEANVDTIIDQTSPDLKSSYTTQSSKKKKQ</sequence>
<proteinExistence type="predicted"/>